<accession>Q7U8Y2</accession>
<dbReference type="GO" id="GO:0009253">
    <property type="term" value="P:peptidoglycan catabolic process"/>
    <property type="evidence" value="ECO:0007669"/>
    <property type="project" value="InterPro"/>
</dbReference>
<dbReference type="Proteomes" id="UP000001422">
    <property type="component" value="Chromosome"/>
</dbReference>
<name>Q7U8Y2_PARMW</name>
<organism evidence="1 2">
    <name type="scientific">Parasynechococcus marenigrum (strain WH8102)</name>
    <dbReference type="NCBI Taxonomy" id="84588"/>
    <lineage>
        <taxon>Bacteria</taxon>
        <taxon>Bacillati</taxon>
        <taxon>Cyanobacteriota</taxon>
        <taxon>Cyanophyceae</taxon>
        <taxon>Synechococcales</taxon>
        <taxon>Prochlorococcaceae</taxon>
        <taxon>Parasynechococcus</taxon>
        <taxon>Parasynechococcus marenigrum</taxon>
    </lineage>
</organism>
<dbReference type="EMBL" id="BX569690">
    <property type="protein sequence ID" value="CAE06992.1"/>
    <property type="molecule type" value="Genomic_DNA"/>
</dbReference>
<dbReference type="Gene3D" id="3.40.80.10">
    <property type="entry name" value="Peptidoglycan recognition protein-like"/>
    <property type="match status" value="1"/>
</dbReference>
<dbReference type="KEGG" id="syw:SYNW0477"/>
<sequence length="311" mass="34174">MHTWFQARASVVAATIYLHWTAHGYDWIRPGHYHRIIGGDGRVHRLHALTADLPAHTWRRNSNSIALACACMGGQPDPWTLPPTAAQLLSLCQEVAAIARSWGWTAADITIQSVMAHAEAASNRDGRWMHDNYGPVIWGGTGERWDLLQLEQYGPSDGGEQLRQRIAALLNGDELAPPASDRLAFRGVTSIEARGQELSVQIDADGRSWALMVDLLQRYDLAAQWDGDQRRVLIAASDVAPTYRDNAVQAAVGWPLVEMALQGGQAPVILTGILRPSSEGDRAWCRVLEFAEEFGISVSFEPLVLGERRGG</sequence>
<dbReference type="AlphaFoldDB" id="Q7U8Y2"/>
<dbReference type="SUPFAM" id="SSF55846">
    <property type="entry name" value="N-acetylmuramoyl-L-alanine amidase-like"/>
    <property type="match status" value="1"/>
</dbReference>
<proteinExistence type="predicted"/>
<dbReference type="STRING" id="84588.SYNW0477"/>
<dbReference type="eggNOG" id="ENOG502ZGR9">
    <property type="taxonomic scope" value="Bacteria"/>
</dbReference>
<reference evidence="1 2" key="1">
    <citation type="journal article" date="2003" name="Nature">
        <title>The genome of a motile marine Synechococcus.</title>
        <authorList>
            <person name="Palenik B."/>
            <person name="Brahamsha B."/>
            <person name="Larimer F."/>
            <person name="Land M."/>
            <person name="Hauser L."/>
            <person name="Chain P."/>
            <person name="Lamerdin J."/>
            <person name="Regala W."/>
            <person name="Allen E.A."/>
            <person name="McCarren J."/>
            <person name="Paulsen I."/>
            <person name="Dufresne A."/>
            <person name="Partensky F."/>
            <person name="Webb E."/>
            <person name="Waterbury J."/>
        </authorList>
    </citation>
    <scope>NUCLEOTIDE SEQUENCE [LARGE SCALE GENOMIC DNA]</scope>
    <source>
        <strain evidence="1 2">WH8102</strain>
    </source>
</reference>
<dbReference type="HOGENOM" id="CLU_946380_0_0_3"/>
<dbReference type="InterPro" id="IPR036505">
    <property type="entry name" value="Amidase/PGRP_sf"/>
</dbReference>
<protein>
    <submittedName>
        <fullName evidence="1">Uncharacterized protein</fullName>
    </submittedName>
</protein>
<evidence type="ECO:0000313" key="1">
    <source>
        <dbReference type="EMBL" id="CAE06992.1"/>
    </source>
</evidence>
<gene>
    <name evidence="1" type="ordered locus">SYNW0477</name>
</gene>
<dbReference type="GO" id="GO:0008745">
    <property type="term" value="F:N-acetylmuramoyl-L-alanine amidase activity"/>
    <property type="evidence" value="ECO:0007669"/>
    <property type="project" value="InterPro"/>
</dbReference>
<keyword evidence="2" id="KW-1185">Reference proteome</keyword>
<evidence type="ECO:0000313" key="2">
    <source>
        <dbReference type="Proteomes" id="UP000001422"/>
    </source>
</evidence>